<reference evidence="5 6" key="1">
    <citation type="journal article" date="2018" name="Evol. Lett.">
        <title>Horizontal gene cluster transfer increased hallucinogenic mushroom diversity.</title>
        <authorList>
            <person name="Reynolds H.T."/>
            <person name="Vijayakumar V."/>
            <person name="Gluck-Thaler E."/>
            <person name="Korotkin H.B."/>
            <person name="Matheny P.B."/>
            <person name="Slot J.C."/>
        </authorList>
    </citation>
    <scope>NUCLEOTIDE SEQUENCE [LARGE SCALE GENOMIC DNA]</scope>
    <source>
        <strain evidence="5 6">SRW20</strain>
    </source>
</reference>
<keyword evidence="3" id="KW-0677">Repeat</keyword>
<feature type="region of interest" description="Disordered" evidence="4">
    <location>
        <begin position="815"/>
        <end position="913"/>
    </location>
</feature>
<feature type="compositionally biased region" description="Basic and acidic residues" evidence="4">
    <location>
        <begin position="90"/>
        <end position="104"/>
    </location>
</feature>
<dbReference type="GO" id="GO:0048471">
    <property type="term" value="C:perinuclear region of cytoplasm"/>
    <property type="evidence" value="ECO:0007669"/>
    <property type="project" value="TreeGrafter"/>
</dbReference>
<evidence type="ECO:0000256" key="4">
    <source>
        <dbReference type="SAM" id="MobiDB-lite"/>
    </source>
</evidence>
<dbReference type="GO" id="GO:0005634">
    <property type="term" value="C:nucleus"/>
    <property type="evidence" value="ECO:0007669"/>
    <property type="project" value="TreeGrafter"/>
</dbReference>
<feature type="region of interest" description="Disordered" evidence="4">
    <location>
        <begin position="1"/>
        <end position="36"/>
    </location>
</feature>
<keyword evidence="1" id="KW-0343">GTPase activation</keyword>
<dbReference type="Gene3D" id="3.80.10.10">
    <property type="entry name" value="Ribonuclease Inhibitor"/>
    <property type="match status" value="3"/>
</dbReference>
<feature type="compositionally biased region" description="Low complexity" evidence="4">
    <location>
        <begin position="832"/>
        <end position="845"/>
    </location>
</feature>
<dbReference type="SUPFAM" id="SSF52047">
    <property type="entry name" value="RNI-like"/>
    <property type="match status" value="1"/>
</dbReference>
<feature type="region of interest" description="Disordered" evidence="4">
    <location>
        <begin position="84"/>
        <end position="115"/>
    </location>
</feature>
<dbReference type="GO" id="GO:0005096">
    <property type="term" value="F:GTPase activator activity"/>
    <property type="evidence" value="ECO:0007669"/>
    <property type="project" value="UniProtKB-KW"/>
</dbReference>
<feature type="region of interest" description="Disordered" evidence="4">
    <location>
        <begin position="949"/>
        <end position="1080"/>
    </location>
</feature>
<dbReference type="GO" id="GO:0005829">
    <property type="term" value="C:cytosol"/>
    <property type="evidence" value="ECO:0007669"/>
    <property type="project" value="TreeGrafter"/>
</dbReference>
<comment type="caution">
    <text evidence="5">The sequence shown here is derived from an EMBL/GenBank/DDBJ whole genome shotgun (WGS) entry which is preliminary data.</text>
</comment>
<evidence type="ECO:0000256" key="3">
    <source>
        <dbReference type="ARBA" id="ARBA00022737"/>
    </source>
</evidence>
<evidence type="ECO:0000256" key="2">
    <source>
        <dbReference type="ARBA" id="ARBA00022614"/>
    </source>
</evidence>
<dbReference type="OrthoDB" id="120976at2759"/>
<feature type="compositionally biased region" description="Basic and acidic residues" evidence="4">
    <location>
        <begin position="858"/>
        <end position="868"/>
    </location>
</feature>
<dbReference type="SMART" id="SM00368">
    <property type="entry name" value="LRR_RI"/>
    <property type="match status" value="8"/>
</dbReference>
<name>A0A409Y1K1_9AGAR</name>
<feature type="compositionally biased region" description="Low complexity" evidence="4">
    <location>
        <begin position="1"/>
        <end position="16"/>
    </location>
</feature>
<evidence type="ECO:0000313" key="5">
    <source>
        <dbReference type="EMBL" id="PPQ96897.1"/>
    </source>
</evidence>
<keyword evidence="2" id="KW-0433">Leucine-rich repeat</keyword>
<feature type="compositionally biased region" description="Low complexity" evidence="4">
    <location>
        <begin position="339"/>
        <end position="358"/>
    </location>
</feature>
<feature type="compositionally biased region" description="Polar residues" evidence="4">
    <location>
        <begin position="1038"/>
        <end position="1052"/>
    </location>
</feature>
<feature type="compositionally biased region" description="Low complexity" evidence="4">
    <location>
        <begin position="1053"/>
        <end position="1072"/>
    </location>
</feature>
<dbReference type="Proteomes" id="UP000284706">
    <property type="component" value="Unassembled WGS sequence"/>
</dbReference>
<dbReference type="AlphaFoldDB" id="A0A409Y1K1"/>
<dbReference type="EMBL" id="NHYE01001315">
    <property type="protein sequence ID" value="PPQ96897.1"/>
    <property type="molecule type" value="Genomic_DNA"/>
</dbReference>
<gene>
    <name evidence="5" type="ORF">CVT26_005882</name>
</gene>
<dbReference type="GO" id="GO:0006913">
    <property type="term" value="P:nucleocytoplasmic transport"/>
    <property type="evidence" value="ECO:0007669"/>
    <property type="project" value="TreeGrafter"/>
</dbReference>
<feature type="region of interest" description="Disordered" evidence="4">
    <location>
        <begin position="337"/>
        <end position="467"/>
    </location>
</feature>
<proteinExistence type="predicted"/>
<accession>A0A409Y1K1</accession>
<sequence length="1080" mass="115540">MAASSSSGTSGPPSSSAVTIPVPGKSILKRPPPQQQSIFSRITRFLPTQNQGQPANEDETKPLKRAHFILPQIAIVYPISSVNPPSTPTLKDEKRAIEDKEAERRRRVVRGNSNSPGGRDVEEWWSMDKVDSFYRECCAGCEEEPDAAITAALKHAASTSPRTVDFSGIQLTFTKASILSDVFSIEWGLRKLVFRECDLDDHILKPMLHALLIPGTLSFLSVASNRRLKAPAFRIIGAYVKKAKSLQFLDLSQNSLDKKSVEYIVAALETAPEPGLVSLRLDDCSLRPAALETLCRAVRTSSLRNISLRHNRISASGGVALALMIRDYPDVVPTPLSPAPSSATLTPSSSAASSPTTSVSNLPINSPPSTPTVPLQSPLTPTPRPGPVLPPPRHPTTVPMQTTYTPYVPKARRGKPAPTTAMNPLSPTGHHVPIITSSSQGGVTTRHPPPPSSAGIHSNGHHHDAGPSAALLDKVRALDNLPRLGALRTLDLKGNDLRTGVSYLAQVLKRNRTLKVLNLSENKLDVQCLVTIAEALKYNSSLETLDLNKNPCSGPGLEGIQSLRTAFTLNTALKRLFLSSTSMTSAGAIALAEFLPESTSLLHLDLTMNDIDIAGVMALSSGLKANHVMRCLDLNIPPGDEEFARMCREILNTCVRNTEEAERASKAAAEGGPASSGRGLGKGVWNMIEESELAKSIKLKEGKKNESDIVGRALACITQLSGILTPNTTQSPQMSKTGKSGASSLSEMVSKAKSVASELATMIQETEDPSRLEELLGINDQLLSLLKKVPGSGKPPLTLQGLGLSLNKVRSESGDGMLDGLPHINGRANGHASVDSSADTSSTSSLDEDDATTPTTPKIDKGKQKADPEPEQPEIVLSPKTFRINESDDEDEDGVPYHHRPDDATSPTNRSRIWVEEEGEVFRKGQVLLGPEEMEGEYAGEELRKELLEAMVERPPPRPLTDEYGLDVISSMPDPNLPERSPNRSPSIPAATSPTSENANPKPPPRPYISRTRSGSSSILSILSPTISPSTSTEHLESSGQTPTSASSQSFLSPTSPTGSSRPPALPRSPASQTTPTVGT</sequence>
<organism evidence="5 6">
    <name type="scientific">Gymnopilus dilepis</name>
    <dbReference type="NCBI Taxonomy" id="231916"/>
    <lineage>
        <taxon>Eukaryota</taxon>
        <taxon>Fungi</taxon>
        <taxon>Dikarya</taxon>
        <taxon>Basidiomycota</taxon>
        <taxon>Agaricomycotina</taxon>
        <taxon>Agaricomycetes</taxon>
        <taxon>Agaricomycetidae</taxon>
        <taxon>Agaricales</taxon>
        <taxon>Agaricineae</taxon>
        <taxon>Hymenogastraceae</taxon>
        <taxon>Gymnopilus</taxon>
    </lineage>
</organism>
<dbReference type="PANTHER" id="PTHR24113:SF12">
    <property type="entry name" value="RAN GTPASE-ACTIVATING PROTEIN 1"/>
    <property type="match status" value="1"/>
</dbReference>
<dbReference type="InterPro" id="IPR027038">
    <property type="entry name" value="RanGap"/>
</dbReference>
<dbReference type="Pfam" id="PF13516">
    <property type="entry name" value="LRR_6"/>
    <property type="match status" value="3"/>
</dbReference>
<dbReference type="GO" id="GO:0031267">
    <property type="term" value="F:small GTPase binding"/>
    <property type="evidence" value="ECO:0007669"/>
    <property type="project" value="TreeGrafter"/>
</dbReference>
<evidence type="ECO:0000313" key="6">
    <source>
        <dbReference type="Proteomes" id="UP000284706"/>
    </source>
</evidence>
<feature type="compositionally biased region" description="Pro residues" evidence="4">
    <location>
        <begin position="380"/>
        <end position="394"/>
    </location>
</feature>
<dbReference type="InterPro" id="IPR032675">
    <property type="entry name" value="LRR_dom_sf"/>
</dbReference>
<evidence type="ECO:0000256" key="1">
    <source>
        <dbReference type="ARBA" id="ARBA00022468"/>
    </source>
</evidence>
<feature type="compositionally biased region" description="Low complexity" evidence="4">
    <location>
        <begin position="985"/>
        <end position="996"/>
    </location>
</feature>
<feature type="compositionally biased region" description="Low complexity" evidence="4">
    <location>
        <begin position="1009"/>
        <end position="1033"/>
    </location>
</feature>
<evidence type="ECO:0008006" key="7">
    <source>
        <dbReference type="Google" id="ProtNLM"/>
    </source>
</evidence>
<keyword evidence="6" id="KW-1185">Reference proteome</keyword>
<dbReference type="InParanoid" id="A0A409Y1K1"/>
<dbReference type="PANTHER" id="PTHR24113">
    <property type="entry name" value="RAN GTPASE-ACTIVATING PROTEIN 1"/>
    <property type="match status" value="1"/>
</dbReference>
<dbReference type="InterPro" id="IPR001611">
    <property type="entry name" value="Leu-rich_rpt"/>
</dbReference>
<protein>
    <recommendedName>
        <fullName evidence="7">RNI-like protein</fullName>
    </recommendedName>
</protein>